<dbReference type="AlphaFoldDB" id="A0A1N7SPS4"/>
<proteinExistence type="inferred from homology"/>
<dbReference type="PANTHER" id="PTHR16943">
    <property type="entry name" value="2-METHYLCITRATE DEHYDRATASE-RELATED"/>
    <property type="match status" value="1"/>
</dbReference>
<evidence type="ECO:0000259" key="2">
    <source>
        <dbReference type="Pfam" id="PF03972"/>
    </source>
</evidence>
<evidence type="ECO:0000259" key="3">
    <source>
        <dbReference type="Pfam" id="PF19305"/>
    </source>
</evidence>
<name>A0A1N7SPS4_9BURK</name>
<comment type="similarity">
    <text evidence="1">Belongs to the PrpD family.</text>
</comment>
<reference evidence="4" key="1">
    <citation type="submission" date="2016-12" db="EMBL/GenBank/DDBJ databases">
        <authorList>
            <person name="Moulin L."/>
        </authorList>
    </citation>
    <scope>NUCLEOTIDE SEQUENCE [LARGE SCALE GENOMIC DNA]</scope>
    <source>
        <strain evidence="4">STM 7183</strain>
    </source>
</reference>
<dbReference type="GO" id="GO:0016829">
    <property type="term" value="F:lyase activity"/>
    <property type="evidence" value="ECO:0007669"/>
    <property type="project" value="InterPro"/>
</dbReference>
<dbReference type="InterPro" id="IPR036148">
    <property type="entry name" value="MmgE/PrpD_sf"/>
</dbReference>
<evidence type="ECO:0008006" key="6">
    <source>
        <dbReference type="Google" id="ProtNLM"/>
    </source>
</evidence>
<sequence length="447" mass="46550">MLAHDLAALALRLRPQVYEPANRALIRQCLIDAAAAALAGYDSPVASIAVKFAVSGLGPGVIRPWLLDDANLTPMGAAFVNSSVMSALDIDDGNRAARGHLGAAVVPAASVFGALRDASAETFAHAILAGCEIGARLGAAEAPPYFASGRWAGVGAAIATGICRGLNEGLLTNAIALSVHTAPLVGAAGSRAQMTGHIKEAVPFGVLSGITSALLAEQGYRGDPDAVESAGIYDCGHLTGHTQPVSAFSRTYFKRYTCCRLAHAPIDAAVAIMARERLHVSDVAGMTVRTFRAAIELPNEARPSSFESAQYSLPFCIAVALVDGIEALLPLSPGALEREDIVALAEKITLEHDARLDALYPAGTPTLVTIGTHGDAKFEEQRETADGDPGRPFADAQLLDKLSLLGRDKVSSTRLTAIRDCLQSGIPGPGGFEIALRERAYQSAVTI</sequence>
<feature type="domain" description="MmgE/PrpD C-terminal" evidence="3">
    <location>
        <begin position="256"/>
        <end position="416"/>
    </location>
</feature>
<dbReference type="Pfam" id="PF19305">
    <property type="entry name" value="MmgE_PrpD_C"/>
    <property type="match status" value="1"/>
</dbReference>
<dbReference type="Proteomes" id="UP000195569">
    <property type="component" value="Unassembled WGS sequence"/>
</dbReference>
<dbReference type="RefSeq" id="WP_160111801.1">
    <property type="nucleotide sequence ID" value="NZ_CYGY02000068.1"/>
</dbReference>
<comment type="caution">
    <text evidence="4">The sequence shown here is derived from an EMBL/GenBank/DDBJ whole genome shotgun (WGS) entry which is preliminary data.</text>
</comment>
<dbReference type="InterPro" id="IPR005656">
    <property type="entry name" value="MmgE_PrpD"/>
</dbReference>
<evidence type="ECO:0000256" key="1">
    <source>
        <dbReference type="ARBA" id="ARBA00006174"/>
    </source>
</evidence>
<dbReference type="Gene3D" id="3.30.1330.120">
    <property type="entry name" value="2-methylcitrate dehydratase PrpD"/>
    <property type="match status" value="1"/>
</dbReference>
<feature type="domain" description="MmgE/PrpD N-terminal" evidence="2">
    <location>
        <begin position="5"/>
        <end position="229"/>
    </location>
</feature>
<dbReference type="InterPro" id="IPR042188">
    <property type="entry name" value="MmgE/PrpD_sf_2"/>
</dbReference>
<dbReference type="Gene3D" id="1.10.4100.10">
    <property type="entry name" value="2-methylcitrate dehydratase PrpD"/>
    <property type="match status" value="1"/>
</dbReference>
<dbReference type="Pfam" id="PF03972">
    <property type="entry name" value="MmgE_PrpD_N"/>
    <property type="match status" value="1"/>
</dbReference>
<dbReference type="EMBL" id="CYGY02000068">
    <property type="protein sequence ID" value="SIT49425.1"/>
    <property type="molecule type" value="Genomic_DNA"/>
</dbReference>
<dbReference type="InterPro" id="IPR045337">
    <property type="entry name" value="MmgE_PrpD_C"/>
</dbReference>
<accession>A0A1N7SPS4</accession>
<keyword evidence="5" id="KW-1185">Reference proteome</keyword>
<organism evidence="4 5">
    <name type="scientific">Paraburkholderia piptadeniae</name>
    <dbReference type="NCBI Taxonomy" id="1701573"/>
    <lineage>
        <taxon>Bacteria</taxon>
        <taxon>Pseudomonadati</taxon>
        <taxon>Pseudomonadota</taxon>
        <taxon>Betaproteobacteria</taxon>
        <taxon>Burkholderiales</taxon>
        <taxon>Burkholderiaceae</taxon>
        <taxon>Paraburkholderia</taxon>
    </lineage>
</organism>
<evidence type="ECO:0000313" key="5">
    <source>
        <dbReference type="Proteomes" id="UP000195569"/>
    </source>
</evidence>
<dbReference type="SUPFAM" id="SSF103378">
    <property type="entry name" value="2-methylcitrate dehydratase PrpD"/>
    <property type="match status" value="1"/>
</dbReference>
<gene>
    <name evidence="4" type="ORF">BN2476_680134</name>
</gene>
<dbReference type="OrthoDB" id="8873320at2"/>
<dbReference type="InterPro" id="IPR045336">
    <property type="entry name" value="MmgE_PrpD_N"/>
</dbReference>
<dbReference type="PANTHER" id="PTHR16943:SF8">
    <property type="entry name" value="2-METHYLCITRATE DEHYDRATASE"/>
    <property type="match status" value="1"/>
</dbReference>
<protein>
    <recommendedName>
        <fullName evidence="6">MmgE/PrpD family protein</fullName>
    </recommendedName>
</protein>
<evidence type="ECO:0000313" key="4">
    <source>
        <dbReference type="EMBL" id="SIT49425.1"/>
    </source>
</evidence>
<dbReference type="InterPro" id="IPR042183">
    <property type="entry name" value="MmgE/PrpD_sf_1"/>
</dbReference>